<sequence length="315" mass="36042">MTKVSAALKASQENLSLIHGKRIETLFKHLAAGLGGCLFIKSEDAGEAIAIDADIIPPDYRLILNDGTHIFVEVKNCNNPNPHDLFELRKSYSDKIEKYAQLHGIPVYYAIYYRCINRWVLVKRDVLNETENHHSTNLFHALANNQMAILGDMMVGTRPDLKFELVADETKECRVSEDGQAYFTPKEVNFYCNDVKIEDSQEKNLAYYLMRYGEWDSSDSTAVMGDNDELLSVYFTFEPHSRENMDTNGFELIGNLSTMITAAFNEQTIREQTVTAIDTRHEPEVFGITIPKDYKGKILPLWRIQQQPNPDFEIK</sequence>
<reference evidence="1 4" key="2">
    <citation type="submission" date="2019-08" db="EMBL/GenBank/DDBJ databases">
        <title>Prevalence, distribution, and phylogeny of type two toxin-antitoxin genes possessed by Cronobacter species where C. sakazakii homologs follow sequence type lineages.</title>
        <authorList>
            <person name="Finkelstein S."/>
            <person name="Negrete F."/>
            <person name="Jang H."/>
            <person name="Gopinath G.R."/>
            <person name="Tall B.D."/>
        </authorList>
    </citation>
    <scope>NUCLEOTIDE SEQUENCE [LARGE SCALE GENOMIC DNA]</scope>
    <source>
        <strain evidence="1 4">MOD1_GK1257</strain>
    </source>
</reference>
<name>A0A2T7AWL4_9ENTR</name>
<evidence type="ECO:0000313" key="2">
    <source>
        <dbReference type="EMBL" id="PUX16591.1"/>
    </source>
</evidence>
<evidence type="ECO:0000313" key="3">
    <source>
        <dbReference type="Proteomes" id="UP000244378"/>
    </source>
</evidence>
<proteinExistence type="predicted"/>
<dbReference type="AlphaFoldDB" id="A0A2T7AWL4"/>
<organism evidence="2 3">
    <name type="scientific">Cronobacter muytjensii</name>
    <dbReference type="NCBI Taxonomy" id="413501"/>
    <lineage>
        <taxon>Bacteria</taxon>
        <taxon>Pseudomonadati</taxon>
        <taxon>Pseudomonadota</taxon>
        <taxon>Gammaproteobacteria</taxon>
        <taxon>Enterobacterales</taxon>
        <taxon>Enterobacteriaceae</taxon>
        <taxon>Cronobacter</taxon>
    </lineage>
</organism>
<dbReference type="Proteomes" id="UP000469927">
    <property type="component" value="Unassembled WGS sequence"/>
</dbReference>
<evidence type="ECO:0000313" key="1">
    <source>
        <dbReference type="EMBL" id="KAB0884872.1"/>
    </source>
</evidence>
<dbReference type="EMBL" id="MSAE01000007">
    <property type="protein sequence ID" value="PUX16591.1"/>
    <property type="molecule type" value="Genomic_DNA"/>
</dbReference>
<reference evidence="2 3" key="1">
    <citation type="submission" date="2016-12" db="EMBL/GenBank/DDBJ databases">
        <title>Analysis of the Molecular Diversity Among Cronobacter Species Isolated from Filth Flies Using a Pan Genomic DNA Microarray.</title>
        <authorList>
            <person name="Pava-Ripoll M."/>
            <person name="Tall B."/>
            <person name="Farber J."/>
            <person name="Fanning S."/>
            <person name="Lehner A."/>
            <person name="Stephan R."/>
            <person name="Pagotto F."/>
            <person name="Iverson C."/>
            <person name="Ziobro G."/>
            <person name="Miller A."/>
            <person name="Pearson R."/>
            <person name="Yan Q."/>
            <person name="Kim M."/>
            <person name="Jeong S."/>
            <person name="Park J."/>
            <person name="Jun S."/>
            <person name="Choi H."/>
            <person name="Chung T."/>
            <person name="Yoo Y."/>
            <person name="Park E."/>
            <person name="Hwang S."/>
            <person name="Lee B."/>
            <person name="Sathyamoorthy V."/>
            <person name="Carter L."/>
            <person name="Mammel M."/>
            <person name="Jackson S."/>
            <person name="Kothary M."/>
            <person name="Patel I."/>
            <person name="Grim C."/>
            <person name="Gopinath G."/>
            <person name="Gangiredla J."/>
            <person name="Chase H."/>
        </authorList>
    </citation>
    <scope>NUCLEOTIDE SEQUENCE [LARGE SCALE GENOMIC DNA]</scope>
    <source>
        <strain evidence="2 3">MOD1-Md1s</strain>
    </source>
</reference>
<evidence type="ECO:0008006" key="5">
    <source>
        <dbReference type="Google" id="ProtNLM"/>
    </source>
</evidence>
<protein>
    <recommendedName>
        <fullName evidence="5">Restriction endonuclease</fullName>
    </recommendedName>
</protein>
<comment type="caution">
    <text evidence="2">The sequence shown here is derived from an EMBL/GenBank/DDBJ whole genome shotgun (WGS) entry which is preliminary data.</text>
</comment>
<keyword evidence="4" id="KW-1185">Reference proteome</keyword>
<evidence type="ECO:0000313" key="4">
    <source>
        <dbReference type="Proteomes" id="UP000469927"/>
    </source>
</evidence>
<dbReference type="Proteomes" id="UP000244378">
    <property type="component" value="Unassembled WGS sequence"/>
</dbReference>
<dbReference type="OrthoDB" id="9181378at2"/>
<gene>
    <name evidence="2" type="ORF">AUN14_05700</name>
    <name evidence="1" type="ORF">FZI19_03295</name>
</gene>
<dbReference type="EMBL" id="WAGD01000008">
    <property type="protein sequence ID" value="KAB0884872.1"/>
    <property type="molecule type" value="Genomic_DNA"/>
</dbReference>
<accession>A0A2T7AWL4</accession>